<protein>
    <submittedName>
        <fullName evidence="6">OmpA family protein</fullName>
    </submittedName>
</protein>
<dbReference type="PROSITE" id="PS51123">
    <property type="entry name" value="OMPA_2"/>
    <property type="match status" value="1"/>
</dbReference>
<dbReference type="InterPro" id="IPR006665">
    <property type="entry name" value="OmpA-like"/>
</dbReference>
<keyword evidence="2 4" id="KW-0472">Membrane</keyword>
<dbReference type="InterPro" id="IPR050330">
    <property type="entry name" value="Bact_OuterMem_StrucFunc"/>
</dbReference>
<keyword evidence="3" id="KW-0998">Cell outer membrane</keyword>
<dbReference type="InterPro" id="IPR006664">
    <property type="entry name" value="OMP_bac"/>
</dbReference>
<dbReference type="InterPro" id="IPR036737">
    <property type="entry name" value="OmpA-like_sf"/>
</dbReference>
<comment type="caution">
    <text evidence="6">The sequence shown here is derived from an EMBL/GenBank/DDBJ whole genome shotgun (WGS) entry which is preliminary data.</text>
</comment>
<name>A0ABT0HGW4_9BACT</name>
<keyword evidence="7" id="KW-1185">Reference proteome</keyword>
<dbReference type="Gene3D" id="3.30.1330.60">
    <property type="entry name" value="OmpA-like domain"/>
    <property type="match status" value="1"/>
</dbReference>
<evidence type="ECO:0000256" key="1">
    <source>
        <dbReference type="ARBA" id="ARBA00004442"/>
    </source>
</evidence>
<dbReference type="PRINTS" id="PR01021">
    <property type="entry name" value="OMPADOMAIN"/>
</dbReference>
<reference evidence="6 7" key="1">
    <citation type="submission" date="2022-04" db="EMBL/GenBank/DDBJ databases">
        <title>Spirosoma sp. strain RP8 genome sequencing and assembly.</title>
        <authorList>
            <person name="Jung Y."/>
        </authorList>
    </citation>
    <scope>NUCLEOTIDE SEQUENCE [LARGE SCALE GENOMIC DNA]</scope>
    <source>
        <strain evidence="6 7">RP8</strain>
    </source>
</reference>
<dbReference type="Proteomes" id="UP001202180">
    <property type="component" value="Unassembled WGS sequence"/>
</dbReference>
<evidence type="ECO:0000313" key="7">
    <source>
        <dbReference type="Proteomes" id="UP001202180"/>
    </source>
</evidence>
<organism evidence="6 7">
    <name type="scientific">Spirosoma liriopis</name>
    <dbReference type="NCBI Taxonomy" id="2937440"/>
    <lineage>
        <taxon>Bacteria</taxon>
        <taxon>Pseudomonadati</taxon>
        <taxon>Bacteroidota</taxon>
        <taxon>Cytophagia</taxon>
        <taxon>Cytophagales</taxon>
        <taxon>Cytophagaceae</taxon>
        <taxon>Spirosoma</taxon>
    </lineage>
</organism>
<dbReference type="PANTHER" id="PTHR30329:SF21">
    <property type="entry name" value="LIPOPROTEIN YIAD-RELATED"/>
    <property type="match status" value="1"/>
</dbReference>
<gene>
    <name evidence="6" type="ORF">M0L20_05155</name>
</gene>
<comment type="subcellular location">
    <subcellularLocation>
        <location evidence="1">Cell outer membrane</location>
    </subcellularLocation>
</comment>
<dbReference type="RefSeq" id="WP_248475979.1">
    <property type="nucleotide sequence ID" value="NZ_JALPRF010000001.1"/>
</dbReference>
<sequence>MITFRLVDAETYVPISGGQLRVTDEKTQQVLPVEYDSISRRFSVSVLPGTSLNSVAWASGYLSTRMRLSNLNSVQELTIKLIKPKPSMLVVKVFATTIRQPLASAVVVMTSRITGKKEQFTLPAGRLERTFTEPDDLDIQVSADGYTSVSRRLMIDVPPSGKLVEFDAELDKQTLGLVIWAIDNRTNKVVPQARFTLINPGGMSPVTLNAGSEAGQVIAKLTEKGTYQLTTRASGYEESIRAVAIENEQNPVMVRLIAKPPVMDVQPLSISSRLKSIGSKVSGPPAFALSSVKPTTFVDLETGKRIQLNRIYFDQSSPVLRPESYAELDELAAALTLHSSLQIEIRGHTDNQGDFELNTKLSRDRCQSVIDYLIRKGVEKSRLKAVGRGPLDPLAPNNNEENRKKNRRVEFVVL</sequence>
<proteinExistence type="predicted"/>
<feature type="domain" description="OmpA-like" evidence="5">
    <location>
        <begin position="301"/>
        <end position="414"/>
    </location>
</feature>
<dbReference type="Pfam" id="PF00691">
    <property type="entry name" value="OmpA"/>
    <property type="match status" value="1"/>
</dbReference>
<evidence type="ECO:0000256" key="2">
    <source>
        <dbReference type="ARBA" id="ARBA00023136"/>
    </source>
</evidence>
<evidence type="ECO:0000259" key="5">
    <source>
        <dbReference type="PROSITE" id="PS51123"/>
    </source>
</evidence>
<dbReference type="CDD" id="cd07185">
    <property type="entry name" value="OmpA_C-like"/>
    <property type="match status" value="1"/>
</dbReference>
<dbReference type="SUPFAM" id="SSF103088">
    <property type="entry name" value="OmpA-like"/>
    <property type="match status" value="1"/>
</dbReference>
<accession>A0ABT0HGW4</accession>
<evidence type="ECO:0000313" key="6">
    <source>
        <dbReference type="EMBL" id="MCK8491230.1"/>
    </source>
</evidence>
<evidence type="ECO:0000256" key="3">
    <source>
        <dbReference type="ARBA" id="ARBA00023237"/>
    </source>
</evidence>
<dbReference type="EMBL" id="JALPRF010000001">
    <property type="protein sequence ID" value="MCK8491230.1"/>
    <property type="molecule type" value="Genomic_DNA"/>
</dbReference>
<evidence type="ECO:0000256" key="4">
    <source>
        <dbReference type="PROSITE-ProRule" id="PRU00473"/>
    </source>
</evidence>
<dbReference type="PANTHER" id="PTHR30329">
    <property type="entry name" value="STATOR ELEMENT OF FLAGELLAR MOTOR COMPLEX"/>
    <property type="match status" value="1"/>
</dbReference>